<reference evidence="1" key="1">
    <citation type="submission" date="2019-08" db="EMBL/GenBank/DDBJ databases">
        <authorList>
            <person name="Kucharzyk K."/>
            <person name="Murdoch R.W."/>
            <person name="Higgins S."/>
            <person name="Loffler F."/>
        </authorList>
    </citation>
    <scope>NUCLEOTIDE SEQUENCE</scope>
</reference>
<evidence type="ECO:0000313" key="1">
    <source>
        <dbReference type="EMBL" id="MPM04225.1"/>
    </source>
</evidence>
<accession>A0A644WK16</accession>
<organism evidence="1">
    <name type="scientific">bioreactor metagenome</name>
    <dbReference type="NCBI Taxonomy" id="1076179"/>
    <lineage>
        <taxon>unclassified sequences</taxon>
        <taxon>metagenomes</taxon>
        <taxon>ecological metagenomes</taxon>
    </lineage>
</organism>
<dbReference type="EMBL" id="VSSQ01001020">
    <property type="protein sequence ID" value="MPM04225.1"/>
    <property type="molecule type" value="Genomic_DNA"/>
</dbReference>
<protein>
    <submittedName>
        <fullName evidence="1">Uncharacterized protein</fullName>
    </submittedName>
</protein>
<proteinExistence type="predicted"/>
<dbReference type="AlphaFoldDB" id="A0A644WK16"/>
<gene>
    <name evidence="1" type="ORF">SDC9_50498</name>
</gene>
<comment type="caution">
    <text evidence="1">The sequence shown here is derived from an EMBL/GenBank/DDBJ whole genome shotgun (WGS) entry which is preliminary data.</text>
</comment>
<sequence length="141" mass="15364">MEHPESSTVSRESLEELLDSLEPGRFSKATLTSTAQNINSTWTQSGHLRGKAKKVRTQASPTAGSAAYALLLGYLAGARGQGLFSSEYAGLLDCPPEKTVELAEEASRKGWIVFKRVSDVVEVGFPNLIGPEEKERLREQN</sequence>
<name>A0A644WK16_9ZZZZ</name>